<gene>
    <name evidence="1" type="ORF">E2C01_062028</name>
</gene>
<dbReference type="AlphaFoldDB" id="A0A5B7H9V9"/>
<organism evidence="1 2">
    <name type="scientific">Portunus trituberculatus</name>
    <name type="common">Swimming crab</name>
    <name type="synonym">Neptunus trituberculatus</name>
    <dbReference type="NCBI Taxonomy" id="210409"/>
    <lineage>
        <taxon>Eukaryota</taxon>
        <taxon>Metazoa</taxon>
        <taxon>Ecdysozoa</taxon>
        <taxon>Arthropoda</taxon>
        <taxon>Crustacea</taxon>
        <taxon>Multicrustacea</taxon>
        <taxon>Malacostraca</taxon>
        <taxon>Eumalacostraca</taxon>
        <taxon>Eucarida</taxon>
        <taxon>Decapoda</taxon>
        <taxon>Pleocyemata</taxon>
        <taxon>Brachyura</taxon>
        <taxon>Eubrachyura</taxon>
        <taxon>Portunoidea</taxon>
        <taxon>Portunidae</taxon>
        <taxon>Portuninae</taxon>
        <taxon>Portunus</taxon>
    </lineage>
</organism>
<keyword evidence="2" id="KW-1185">Reference proteome</keyword>
<accession>A0A5B7H9V9</accession>
<sequence>MVTSIQKASHAFSSRPFPSASHFTGLYILLSSSFLPSLSSPLTLLDLVLPTPSAPIFLPAVPTPLYSAPLTAWNSINKLAWLPAFRSSTWPGALRPVAVSASVRSFVASRPLEQLCV</sequence>
<reference evidence="1 2" key="1">
    <citation type="submission" date="2019-05" db="EMBL/GenBank/DDBJ databases">
        <title>Another draft genome of Portunus trituberculatus and its Hox gene families provides insights of decapod evolution.</title>
        <authorList>
            <person name="Jeong J.-H."/>
            <person name="Song I."/>
            <person name="Kim S."/>
            <person name="Choi T."/>
            <person name="Kim D."/>
            <person name="Ryu S."/>
            <person name="Kim W."/>
        </authorList>
    </citation>
    <scope>NUCLEOTIDE SEQUENCE [LARGE SCALE GENOMIC DNA]</scope>
    <source>
        <tissue evidence="1">Muscle</tissue>
    </source>
</reference>
<proteinExistence type="predicted"/>
<protein>
    <submittedName>
        <fullName evidence="1">Uncharacterized protein</fullName>
    </submittedName>
</protein>
<name>A0A5B7H9V9_PORTR</name>
<evidence type="ECO:0000313" key="1">
    <source>
        <dbReference type="EMBL" id="MPC67842.1"/>
    </source>
</evidence>
<dbReference type="EMBL" id="VSRR010026852">
    <property type="protein sequence ID" value="MPC67842.1"/>
    <property type="molecule type" value="Genomic_DNA"/>
</dbReference>
<comment type="caution">
    <text evidence="1">The sequence shown here is derived from an EMBL/GenBank/DDBJ whole genome shotgun (WGS) entry which is preliminary data.</text>
</comment>
<dbReference type="Proteomes" id="UP000324222">
    <property type="component" value="Unassembled WGS sequence"/>
</dbReference>
<evidence type="ECO:0000313" key="2">
    <source>
        <dbReference type="Proteomes" id="UP000324222"/>
    </source>
</evidence>